<feature type="compositionally biased region" description="Basic and acidic residues" evidence="11">
    <location>
        <begin position="138"/>
        <end position="173"/>
    </location>
</feature>
<dbReference type="InterPro" id="IPR050537">
    <property type="entry name" value="2-oxoacid_dehydrogenase"/>
</dbReference>
<dbReference type="InterPro" id="IPR006255">
    <property type="entry name" value="SucB"/>
</dbReference>
<evidence type="ECO:0000256" key="1">
    <source>
        <dbReference type="ARBA" id="ARBA00001938"/>
    </source>
</evidence>
<protein>
    <recommendedName>
        <fullName evidence="4">dihydrolipoyllysine-residue succinyltransferase</fullName>
        <ecNumber evidence="4">2.3.1.61</ecNumber>
    </recommendedName>
    <alternativeName>
        <fullName evidence="10">2-oxoglutarate dehydrogenase complex component E2</fullName>
    </alternativeName>
</protein>
<dbReference type="EMBL" id="JAGPUO010000012">
    <property type="protein sequence ID" value="KAG5659232.1"/>
    <property type="molecule type" value="Genomic_DNA"/>
</dbReference>
<reference evidence="13" key="1">
    <citation type="submission" date="2021-04" db="EMBL/GenBank/DDBJ databases">
        <title>Draft genome of Fusarium avenaceum strain F156N33, isolated from an atmospheric sample in Virginia.</title>
        <authorList>
            <person name="Yang S."/>
            <person name="Vinatzer B.A."/>
            <person name="Coleman J."/>
        </authorList>
    </citation>
    <scope>NUCLEOTIDE SEQUENCE</scope>
    <source>
        <strain evidence="13">F156N33</strain>
    </source>
</reference>
<keyword evidence="5" id="KW-0816">Tricarboxylic acid cycle</keyword>
<dbReference type="InterPro" id="IPR001078">
    <property type="entry name" value="2-oxoacid_DH_actylTfrase"/>
</dbReference>
<evidence type="ECO:0000259" key="12">
    <source>
        <dbReference type="PROSITE" id="PS50968"/>
    </source>
</evidence>
<accession>A0A9P7H6I5</accession>
<evidence type="ECO:0000313" key="13">
    <source>
        <dbReference type="EMBL" id="KAG5659232.1"/>
    </source>
</evidence>
<evidence type="ECO:0000256" key="2">
    <source>
        <dbReference type="ARBA" id="ARBA00005145"/>
    </source>
</evidence>
<feature type="region of interest" description="Disordered" evidence="11">
    <location>
        <begin position="134"/>
        <end position="217"/>
    </location>
</feature>
<dbReference type="Gene3D" id="2.40.50.100">
    <property type="match status" value="1"/>
</dbReference>
<dbReference type="PROSITE" id="PS00189">
    <property type="entry name" value="LIPOYL"/>
    <property type="match status" value="1"/>
</dbReference>
<sequence>MASFMRMKAATGLSGLSRAAIRVQPISALSHSAILCQRGAVDPQRRLFSNSGFLNGSYIVSVPPMAESITEGTLSSLAKKVGEQVEQDEEIASIETDKIDVLVNANEPGSIAEYFVEEGDTVVVGQDLARIVTGEDAGSAKKSEGEEQKPAKEEPKKEESKPDEQPAKSEEKQSAPAQEAPKPSKPAESKPAPKESKPTPPPKSASSGPARGERVEKMSRMRKTIAARLKQSQNTCASLTTIQEVDMSNLIAWRAKYKEEVAEEHGVRLGYMGAFTKATTMAAQKVPQINATIDTEKEIITYKDYVDVSIAVSAPKGLVTPVLRNTHELSIVELEREVASAAKKARDGKLTMEDMEGGSFSISNPGIFGSMFGTPVINYPQAAVFNMNGIRQEVVAINGEAVIRPMMYISLTYDHRLIDGREAVTFLNTVKKYIEDPSRMLLA</sequence>
<dbReference type="AlphaFoldDB" id="A0A9P7H6I5"/>
<dbReference type="Gene3D" id="3.30.559.10">
    <property type="entry name" value="Chloramphenicol acetyltransferase-like domain"/>
    <property type="match status" value="1"/>
</dbReference>
<feature type="compositionally biased region" description="Basic and acidic residues" evidence="11">
    <location>
        <begin position="185"/>
        <end position="197"/>
    </location>
</feature>
<proteinExistence type="inferred from homology"/>
<dbReference type="Pfam" id="PF00364">
    <property type="entry name" value="Biotin_lipoyl"/>
    <property type="match status" value="1"/>
</dbReference>
<evidence type="ECO:0000256" key="10">
    <source>
        <dbReference type="ARBA" id="ARBA00032406"/>
    </source>
</evidence>
<dbReference type="EC" id="2.3.1.61" evidence="4"/>
<dbReference type="GO" id="GO:0005739">
    <property type="term" value="C:mitochondrion"/>
    <property type="evidence" value="ECO:0007669"/>
    <property type="project" value="TreeGrafter"/>
</dbReference>
<gene>
    <name evidence="13" type="ORF">KAF25_000434</name>
</gene>
<evidence type="ECO:0000256" key="6">
    <source>
        <dbReference type="ARBA" id="ARBA00022679"/>
    </source>
</evidence>
<dbReference type="Proteomes" id="UP000782241">
    <property type="component" value="Unassembled WGS sequence"/>
</dbReference>
<evidence type="ECO:0000256" key="8">
    <source>
        <dbReference type="ARBA" id="ARBA00022946"/>
    </source>
</evidence>
<keyword evidence="9" id="KW-0012">Acyltransferase</keyword>
<comment type="similarity">
    <text evidence="3">Belongs to the 2-oxoacid dehydrogenase family.</text>
</comment>
<dbReference type="InterPro" id="IPR011053">
    <property type="entry name" value="Single_hybrid_motif"/>
</dbReference>
<dbReference type="PROSITE" id="PS50968">
    <property type="entry name" value="BIOTINYL_LIPOYL"/>
    <property type="match status" value="1"/>
</dbReference>
<dbReference type="Pfam" id="PF00198">
    <property type="entry name" value="2-oxoacid_dh"/>
    <property type="match status" value="1"/>
</dbReference>
<comment type="caution">
    <text evidence="13">The sequence shown here is derived from an EMBL/GenBank/DDBJ whole genome shotgun (WGS) entry which is preliminary data.</text>
</comment>
<keyword evidence="8" id="KW-0809">Transit peptide</keyword>
<dbReference type="FunFam" id="3.30.559.10:FF:000007">
    <property type="entry name" value="Dihydrolipoamide acetyltransferase component of pyruvate dehydrogenase complex"/>
    <property type="match status" value="1"/>
</dbReference>
<dbReference type="PANTHER" id="PTHR43416:SF5">
    <property type="entry name" value="DIHYDROLIPOYLLYSINE-RESIDUE SUCCINYLTRANSFERASE COMPONENT OF 2-OXOGLUTARATE DEHYDROGENASE COMPLEX, MITOCHONDRIAL"/>
    <property type="match status" value="1"/>
</dbReference>
<evidence type="ECO:0000256" key="9">
    <source>
        <dbReference type="ARBA" id="ARBA00023315"/>
    </source>
</evidence>
<evidence type="ECO:0000256" key="7">
    <source>
        <dbReference type="ARBA" id="ARBA00022823"/>
    </source>
</evidence>
<dbReference type="InterPro" id="IPR003016">
    <property type="entry name" value="2-oxoA_DH_lipoyl-BS"/>
</dbReference>
<dbReference type="NCBIfam" id="TIGR01347">
    <property type="entry name" value="sucB"/>
    <property type="match status" value="1"/>
</dbReference>
<dbReference type="PANTHER" id="PTHR43416">
    <property type="entry name" value="DIHYDROLIPOYLLYSINE-RESIDUE SUCCINYLTRANSFERASE COMPONENT OF 2-OXOGLUTARATE DEHYDROGENASE COMPLEX, MITOCHONDRIAL-RELATED"/>
    <property type="match status" value="1"/>
</dbReference>
<comment type="pathway">
    <text evidence="2">Amino-acid degradation; L-lysine degradation via saccharopine pathway; glutaryl-CoA from L-lysine: step 6/6.</text>
</comment>
<keyword evidence="6" id="KW-0808">Transferase</keyword>
<dbReference type="SUPFAM" id="SSF52777">
    <property type="entry name" value="CoA-dependent acyltransferases"/>
    <property type="match status" value="1"/>
</dbReference>
<keyword evidence="7" id="KW-0450">Lipoyl</keyword>
<evidence type="ECO:0000256" key="4">
    <source>
        <dbReference type="ARBA" id="ARBA00012945"/>
    </source>
</evidence>
<feature type="domain" description="Lipoyl-binding" evidence="12">
    <location>
        <begin position="57"/>
        <end position="132"/>
    </location>
</feature>
<dbReference type="InterPro" id="IPR023213">
    <property type="entry name" value="CAT-like_dom_sf"/>
</dbReference>
<evidence type="ECO:0000256" key="3">
    <source>
        <dbReference type="ARBA" id="ARBA00007317"/>
    </source>
</evidence>
<keyword evidence="14" id="KW-1185">Reference proteome</keyword>
<dbReference type="CDD" id="cd06849">
    <property type="entry name" value="lipoyl_domain"/>
    <property type="match status" value="1"/>
</dbReference>
<dbReference type="SUPFAM" id="SSF51230">
    <property type="entry name" value="Single hybrid motif"/>
    <property type="match status" value="1"/>
</dbReference>
<name>A0A9P7H6I5_9HYPO</name>
<organism evidence="13 14">
    <name type="scientific">Fusarium avenaceum</name>
    <dbReference type="NCBI Taxonomy" id="40199"/>
    <lineage>
        <taxon>Eukaryota</taxon>
        <taxon>Fungi</taxon>
        <taxon>Dikarya</taxon>
        <taxon>Ascomycota</taxon>
        <taxon>Pezizomycotina</taxon>
        <taxon>Sordariomycetes</taxon>
        <taxon>Hypocreomycetidae</taxon>
        <taxon>Hypocreales</taxon>
        <taxon>Nectriaceae</taxon>
        <taxon>Fusarium</taxon>
        <taxon>Fusarium tricinctum species complex</taxon>
    </lineage>
</organism>
<evidence type="ECO:0000256" key="11">
    <source>
        <dbReference type="SAM" id="MobiDB-lite"/>
    </source>
</evidence>
<dbReference type="GO" id="GO:0045252">
    <property type="term" value="C:oxoglutarate dehydrogenase complex"/>
    <property type="evidence" value="ECO:0007669"/>
    <property type="project" value="InterPro"/>
</dbReference>
<evidence type="ECO:0000313" key="14">
    <source>
        <dbReference type="Proteomes" id="UP000782241"/>
    </source>
</evidence>
<evidence type="ECO:0000256" key="5">
    <source>
        <dbReference type="ARBA" id="ARBA00022532"/>
    </source>
</evidence>
<comment type="cofactor">
    <cofactor evidence="1">
        <name>(R)-lipoate</name>
        <dbReference type="ChEBI" id="CHEBI:83088"/>
    </cofactor>
</comment>
<dbReference type="GO" id="GO:0004149">
    <property type="term" value="F:dihydrolipoyllysine-residue succinyltransferase activity"/>
    <property type="evidence" value="ECO:0007669"/>
    <property type="project" value="UniProtKB-EC"/>
</dbReference>
<dbReference type="InterPro" id="IPR000089">
    <property type="entry name" value="Biotin_lipoyl"/>
</dbReference>
<dbReference type="GO" id="GO:0006099">
    <property type="term" value="P:tricarboxylic acid cycle"/>
    <property type="evidence" value="ECO:0007669"/>
    <property type="project" value="UniProtKB-KW"/>
</dbReference>